<dbReference type="SMART" id="SM00363">
    <property type="entry name" value="S4"/>
    <property type="match status" value="1"/>
</dbReference>
<gene>
    <name evidence="7" type="ORF">HZI73_12680</name>
</gene>
<name>A0A8J8MKD3_9FIRM</name>
<dbReference type="CDD" id="cd00165">
    <property type="entry name" value="S4"/>
    <property type="match status" value="1"/>
</dbReference>
<feature type="domain" description="RNA-binding S4" evidence="6">
    <location>
        <begin position="3"/>
        <end position="62"/>
    </location>
</feature>
<dbReference type="InterPro" id="IPR042092">
    <property type="entry name" value="PsdUridine_s_RsuA/RluB/E/F_cat"/>
</dbReference>
<dbReference type="PANTHER" id="PTHR47683">
    <property type="entry name" value="PSEUDOURIDINE SYNTHASE FAMILY PROTEIN-RELATED"/>
    <property type="match status" value="1"/>
</dbReference>
<dbReference type="EC" id="5.4.99.-" evidence="5"/>
<dbReference type="Gene3D" id="3.30.70.580">
    <property type="entry name" value="Pseudouridine synthase I, catalytic domain, N-terminal subdomain"/>
    <property type="match status" value="1"/>
</dbReference>
<evidence type="ECO:0000256" key="2">
    <source>
        <dbReference type="ARBA" id="ARBA00022884"/>
    </source>
</evidence>
<proteinExistence type="inferred from homology"/>
<dbReference type="CDD" id="cd02870">
    <property type="entry name" value="PseudoU_synth_RsuA_like"/>
    <property type="match status" value="1"/>
</dbReference>
<keyword evidence="2 4" id="KW-0694">RNA-binding</keyword>
<dbReference type="InterPro" id="IPR020094">
    <property type="entry name" value="TruA/RsuA/RluB/E/F_N"/>
</dbReference>
<dbReference type="FunFam" id="3.10.290.10:FF:000003">
    <property type="entry name" value="Pseudouridine synthase"/>
    <property type="match status" value="1"/>
</dbReference>
<dbReference type="KEGG" id="vpy:HZI73_12680"/>
<reference evidence="7" key="1">
    <citation type="submission" date="2020-07" db="EMBL/GenBank/DDBJ databases">
        <title>Vallitalea pronyensis genome.</title>
        <authorList>
            <person name="Postec A."/>
        </authorList>
    </citation>
    <scope>NUCLEOTIDE SEQUENCE</scope>
    <source>
        <strain evidence="7">FatNI3</strain>
    </source>
</reference>
<dbReference type="NCBIfam" id="TIGR00093">
    <property type="entry name" value="pseudouridine synthase"/>
    <property type="match status" value="1"/>
</dbReference>
<dbReference type="SUPFAM" id="SSF55174">
    <property type="entry name" value="Alpha-L RNA-binding motif"/>
    <property type="match status" value="1"/>
</dbReference>
<organism evidence="7 8">
    <name type="scientific">Vallitalea pronyensis</name>
    <dbReference type="NCBI Taxonomy" id="1348613"/>
    <lineage>
        <taxon>Bacteria</taxon>
        <taxon>Bacillati</taxon>
        <taxon>Bacillota</taxon>
        <taxon>Clostridia</taxon>
        <taxon>Lachnospirales</taxon>
        <taxon>Vallitaleaceae</taxon>
        <taxon>Vallitalea</taxon>
    </lineage>
</organism>
<dbReference type="GO" id="GO:0000455">
    <property type="term" value="P:enzyme-directed rRNA pseudouridine synthesis"/>
    <property type="evidence" value="ECO:0007669"/>
    <property type="project" value="UniProtKB-ARBA"/>
</dbReference>
<dbReference type="InterPro" id="IPR006145">
    <property type="entry name" value="PsdUridine_synth_RsuA/RluA"/>
</dbReference>
<evidence type="ECO:0000313" key="7">
    <source>
        <dbReference type="EMBL" id="QUI23089.1"/>
    </source>
</evidence>
<dbReference type="PROSITE" id="PS01149">
    <property type="entry name" value="PSI_RSU"/>
    <property type="match status" value="1"/>
</dbReference>
<comment type="similarity">
    <text evidence="1 5">Belongs to the pseudouridine synthase RsuA family.</text>
</comment>
<dbReference type="InterPro" id="IPR002942">
    <property type="entry name" value="S4_RNA-bd"/>
</dbReference>
<evidence type="ECO:0000256" key="4">
    <source>
        <dbReference type="PROSITE-ProRule" id="PRU00182"/>
    </source>
</evidence>
<dbReference type="InterPro" id="IPR020103">
    <property type="entry name" value="PsdUridine_synth_cat_dom_sf"/>
</dbReference>
<dbReference type="InterPro" id="IPR036986">
    <property type="entry name" value="S4_RNA-bd_sf"/>
</dbReference>
<dbReference type="FunFam" id="3.30.70.1560:FF:000001">
    <property type="entry name" value="Pseudouridine synthase"/>
    <property type="match status" value="1"/>
</dbReference>
<dbReference type="PROSITE" id="PS50889">
    <property type="entry name" value="S4"/>
    <property type="match status" value="1"/>
</dbReference>
<dbReference type="Gene3D" id="3.30.70.1560">
    <property type="entry name" value="Alpha-L RNA-binding motif"/>
    <property type="match status" value="1"/>
</dbReference>
<dbReference type="Gene3D" id="3.10.290.10">
    <property type="entry name" value="RNA-binding S4 domain"/>
    <property type="match status" value="1"/>
</dbReference>
<dbReference type="InterPro" id="IPR018496">
    <property type="entry name" value="PsdUridine_synth_RsuA/RluB_CS"/>
</dbReference>
<keyword evidence="8" id="KW-1185">Reference proteome</keyword>
<protein>
    <recommendedName>
        <fullName evidence="5">Pseudouridine synthase</fullName>
        <ecNumber evidence="5">5.4.99.-</ecNumber>
    </recommendedName>
</protein>
<dbReference type="InterPro" id="IPR000748">
    <property type="entry name" value="PsdUridine_synth_RsuA/RluB/E/F"/>
</dbReference>
<dbReference type="GO" id="GO:0120159">
    <property type="term" value="F:rRNA pseudouridine synthase activity"/>
    <property type="evidence" value="ECO:0007669"/>
    <property type="project" value="UniProtKB-ARBA"/>
</dbReference>
<sequence>MEIRLQKYLADAGIASRRKSEILIQEGMVTVNGRTVKALGTKINPQKDIIKYEGKVIKQNTRHVYFMLNKPTGYITTVSDEKGRKTVMDLIDYPTRLYPIGRLDYNTSGLLLLTNDGDLTYRLTHPKHEVEKKYLVTIKGVPTEKQLGELRKGVNLGVYKTSRSKIRVVDAKEGLTTLQVCIHEGKNRQVRRMFEHIGFTVTKLKRTAIGRLTLSGLKHGKYRPLTKEEIHYLRKL</sequence>
<dbReference type="Proteomes" id="UP000683246">
    <property type="component" value="Chromosome"/>
</dbReference>
<dbReference type="PANTHER" id="PTHR47683:SF2">
    <property type="entry name" value="RNA-BINDING S4 DOMAIN-CONTAINING PROTEIN"/>
    <property type="match status" value="1"/>
</dbReference>
<evidence type="ECO:0000256" key="1">
    <source>
        <dbReference type="ARBA" id="ARBA00008348"/>
    </source>
</evidence>
<dbReference type="EMBL" id="CP058649">
    <property type="protein sequence ID" value="QUI23089.1"/>
    <property type="molecule type" value="Genomic_DNA"/>
</dbReference>
<evidence type="ECO:0000259" key="6">
    <source>
        <dbReference type="SMART" id="SM00363"/>
    </source>
</evidence>
<dbReference type="SUPFAM" id="SSF55120">
    <property type="entry name" value="Pseudouridine synthase"/>
    <property type="match status" value="1"/>
</dbReference>
<dbReference type="Pfam" id="PF01479">
    <property type="entry name" value="S4"/>
    <property type="match status" value="1"/>
</dbReference>
<dbReference type="AlphaFoldDB" id="A0A8J8MKD3"/>
<evidence type="ECO:0000256" key="3">
    <source>
        <dbReference type="ARBA" id="ARBA00023235"/>
    </source>
</evidence>
<dbReference type="GO" id="GO:0005829">
    <property type="term" value="C:cytosol"/>
    <property type="evidence" value="ECO:0007669"/>
    <property type="project" value="UniProtKB-ARBA"/>
</dbReference>
<dbReference type="RefSeq" id="WP_212698590.1">
    <property type="nucleotide sequence ID" value="NZ_CP058649.1"/>
</dbReference>
<keyword evidence="3 5" id="KW-0413">Isomerase</keyword>
<dbReference type="GO" id="GO:0003723">
    <property type="term" value="F:RNA binding"/>
    <property type="evidence" value="ECO:0007669"/>
    <property type="project" value="UniProtKB-KW"/>
</dbReference>
<evidence type="ECO:0000256" key="5">
    <source>
        <dbReference type="RuleBase" id="RU003887"/>
    </source>
</evidence>
<dbReference type="InterPro" id="IPR050343">
    <property type="entry name" value="RsuA_PseudoU_synthase"/>
</dbReference>
<dbReference type="Pfam" id="PF00849">
    <property type="entry name" value="PseudoU_synth_2"/>
    <property type="match status" value="1"/>
</dbReference>
<evidence type="ECO:0000313" key="8">
    <source>
        <dbReference type="Proteomes" id="UP000683246"/>
    </source>
</evidence>
<accession>A0A8J8MKD3</accession>